<protein>
    <recommendedName>
        <fullName evidence="7">Reverse transcriptase RNase H-like domain-containing protein</fullName>
    </recommendedName>
</protein>
<accession>A0ABQ9HMH8</accession>
<feature type="domain" description="Reverse transcriptase RNase H-like" evidence="7">
    <location>
        <begin position="119"/>
        <end position="190"/>
    </location>
</feature>
<evidence type="ECO:0000259" key="7">
    <source>
        <dbReference type="Pfam" id="PF17917"/>
    </source>
</evidence>
<evidence type="ECO:0000256" key="4">
    <source>
        <dbReference type="ARBA" id="ARBA00022759"/>
    </source>
</evidence>
<keyword evidence="4" id="KW-0255">Endonuclease</keyword>
<dbReference type="Pfam" id="PF17917">
    <property type="entry name" value="RT_RNaseH"/>
    <property type="match status" value="1"/>
</dbReference>
<evidence type="ECO:0000256" key="2">
    <source>
        <dbReference type="ARBA" id="ARBA00022695"/>
    </source>
</evidence>
<keyword evidence="3" id="KW-0540">Nuclease</keyword>
<dbReference type="InterPro" id="IPR041373">
    <property type="entry name" value="RT_RNaseH"/>
</dbReference>
<dbReference type="InterPro" id="IPR043502">
    <property type="entry name" value="DNA/RNA_pol_sf"/>
</dbReference>
<dbReference type="InterPro" id="IPR050951">
    <property type="entry name" value="Retrovirus_Pol_polyprotein"/>
</dbReference>
<organism evidence="8 9">
    <name type="scientific">Dryococelus australis</name>
    <dbReference type="NCBI Taxonomy" id="614101"/>
    <lineage>
        <taxon>Eukaryota</taxon>
        <taxon>Metazoa</taxon>
        <taxon>Ecdysozoa</taxon>
        <taxon>Arthropoda</taxon>
        <taxon>Hexapoda</taxon>
        <taxon>Insecta</taxon>
        <taxon>Pterygota</taxon>
        <taxon>Neoptera</taxon>
        <taxon>Polyneoptera</taxon>
        <taxon>Phasmatodea</taxon>
        <taxon>Verophasmatodea</taxon>
        <taxon>Anareolatae</taxon>
        <taxon>Phasmatidae</taxon>
        <taxon>Eurycanthinae</taxon>
        <taxon>Dryococelus</taxon>
    </lineage>
</organism>
<keyword evidence="9" id="KW-1185">Reference proteome</keyword>
<dbReference type="PANTHER" id="PTHR37984:SF5">
    <property type="entry name" value="PROTEIN NYNRIN-LIKE"/>
    <property type="match status" value="1"/>
</dbReference>
<proteinExistence type="predicted"/>
<keyword evidence="2" id="KW-0548">Nucleotidyltransferase</keyword>
<evidence type="ECO:0000256" key="3">
    <source>
        <dbReference type="ARBA" id="ARBA00022722"/>
    </source>
</evidence>
<dbReference type="PANTHER" id="PTHR37984">
    <property type="entry name" value="PROTEIN CBG26694"/>
    <property type="match status" value="1"/>
</dbReference>
<evidence type="ECO:0000256" key="6">
    <source>
        <dbReference type="ARBA" id="ARBA00022918"/>
    </source>
</evidence>
<sequence length="308" mass="35916">MLVLDKNGLHTAPTKVQAILEAPIPTNLSELRPNLSSYQTSPALQIHYINCYEKEHHEKCQKTVWRLLRALKKLWYLPNFWHIMILLPVMPHPMALARFCNKFTQTKQSDRLHLHHILWLTKAEVNYSQIEKESLALVFCVKHFYQYLHCKKFVLVTDHKPLLSLFGPKKGIPVIAAARLQRFAVFLSNFNFDIVFVKSEWHGNVDSLSWLPLLQVVSEPLLGAIDDGDVTYLEYIGESTPPVTNRTICHKSKIDPLLTKVIRYILYGWPKEVPDHIKLNWRLQDQLKLKSGILMWGYRVFIPDFDRA</sequence>
<reference evidence="8 9" key="1">
    <citation type="submission" date="2023-02" db="EMBL/GenBank/DDBJ databases">
        <title>LHISI_Scaffold_Assembly.</title>
        <authorList>
            <person name="Stuart O.P."/>
            <person name="Cleave R."/>
            <person name="Magrath M.J.L."/>
            <person name="Mikheyev A.S."/>
        </authorList>
    </citation>
    <scope>NUCLEOTIDE SEQUENCE [LARGE SCALE GENOMIC DNA]</scope>
    <source>
        <strain evidence="8">Daus_M_001</strain>
        <tissue evidence="8">Leg muscle</tissue>
    </source>
</reference>
<keyword evidence="6" id="KW-0695">RNA-directed DNA polymerase</keyword>
<evidence type="ECO:0000313" key="8">
    <source>
        <dbReference type="EMBL" id="KAJ8885551.1"/>
    </source>
</evidence>
<keyword evidence="1" id="KW-0808">Transferase</keyword>
<dbReference type="SUPFAM" id="SSF56672">
    <property type="entry name" value="DNA/RNA polymerases"/>
    <property type="match status" value="1"/>
</dbReference>
<dbReference type="CDD" id="cd09274">
    <property type="entry name" value="RNase_HI_RT_Ty3"/>
    <property type="match status" value="1"/>
</dbReference>
<evidence type="ECO:0000313" key="9">
    <source>
        <dbReference type="Proteomes" id="UP001159363"/>
    </source>
</evidence>
<name>A0ABQ9HMH8_9NEOP</name>
<comment type="caution">
    <text evidence="8">The sequence shown here is derived from an EMBL/GenBank/DDBJ whole genome shotgun (WGS) entry which is preliminary data.</text>
</comment>
<dbReference type="Proteomes" id="UP001159363">
    <property type="component" value="Chromosome X"/>
</dbReference>
<evidence type="ECO:0000256" key="5">
    <source>
        <dbReference type="ARBA" id="ARBA00022801"/>
    </source>
</evidence>
<evidence type="ECO:0000256" key="1">
    <source>
        <dbReference type="ARBA" id="ARBA00022679"/>
    </source>
</evidence>
<keyword evidence="5" id="KW-0378">Hydrolase</keyword>
<dbReference type="EMBL" id="JARBHB010000004">
    <property type="protein sequence ID" value="KAJ8885551.1"/>
    <property type="molecule type" value="Genomic_DNA"/>
</dbReference>
<gene>
    <name evidence="8" type="ORF">PR048_011749</name>
</gene>